<organism evidence="1 3">
    <name type="scientific">Mus musculus</name>
    <name type="common">Mouse</name>
    <dbReference type="NCBI Taxonomy" id="10090"/>
    <lineage>
        <taxon>Eukaryota</taxon>
        <taxon>Metazoa</taxon>
        <taxon>Chordata</taxon>
        <taxon>Craniata</taxon>
        <taxon>Vertebrata</taxon>
        <taxon>Euteleostomi</taxon>
        <taxon>Mammalia</taxon>
        <taxon>Eutheria</taxon>
        <taxon>Euarchontoglires</taxon>
        <taxon>Glires</taxon>
        <taxon>Rodentia</taxon>
        <taxon>Myomorpha</taxon>
        <taxon>Muroidea</taxon>
        <taxon>Muridae</taxon>
        <taxon>Murinae</taxon>
        <taxon>Mus</taxon>
        <taxon>Mus</taxon>
    </lineage>
</organism>
<evidence type="ECO:0000313" key="2">
    <source>
        <dbReference type="MGI" id="MGI:1333870"/>
    </source>
</evidence>
<dbReference type="ExpressionAtlas" id="A0A140LJJ7">
    <property type="expression patterns" value="baseline and differential"/>
</dbReference>
<dbReference type="Antibodypedia" id="32214">
    <property type="antibodies" value="194 antibodies from 33 providers"/>
</dbReference>
<reference evidence="1" key="3">
    <citation type="submission" date="2025-08" db="UniProtKB">
        <authorList>
            <consortium name="Ensembl"/>
        </authorList>
    </citation>
    <scope>IDENTIFICATION</scope>
    <source>
        <strain evidence="1">C57BL/6J</strain>
    </source>
</reference>
<dbReference type="SMR" id="A0A140LJJ7"/>
<dbReference type="Bgee" id="ENSMUSG00000030850">
    <property type="expression patterns" value="Expressed in supraoptic nucleus and 241 other cell types or tissues"/>
</dbReference>
<proteinExistence type="predicted"/>
<evidence type="ECO:0000313" key="1">
    <source>
        <dbReference type="Ensembl" id="ENSMUSP00000147239.2"/>
    </source>
</evidence>
<dbReference type="AlphaFoldDB" id="A0A140LJJ7"/>
<gene>
    <name evidence="1 2" type="primary">Ate1</name>
</gene>
<sequence>MASWSAPSPSLVEYFEGQTSFQCGYCKNKLGSRSYEVGNMCTNLSWIKHAVLSIQ</sequence>
<dbReference type="GeneTree" id="ENSGT00500000044926"/>
<protein>
    <submittedName>
        <fullName evidence="1">Arginyltransferase 1</fullName>
    </submittedName>
</protein>
<accession>A0A140LJJ7</accession>
<dbReference type="Ensembl" id="ENSMUST00000207141.2">
    <property type="protein sequence ID" value="ENSMUSP00000147239.2"/>
    <property type="gene ID" value="ENSMUSG00000030850.18"/>
</dbReference>
<reference evidence="1 3" key="1">
    <citation type="journal article" date="2009" name="PLoS Biol.">
        <title>Lineage-specific biology revealed by a finished genome assembly of the mouse.</title>
        <authorList>
            <consortium name="Mouse Genome Sequencing Consortium"/>
            <person name="Church D.M."/>
            <person name="Goodstadt L."/>
            <person name="Hillier L.W."/>
            <person name="Zody M.C."/>
            <person name="Goldstein S."/>
            <person name="She X."/>
            <person name="Bult C.J."/>
            <person name="Agarwala R."/>
            <person name="Cherry J.L."/>
            <person name="DiCuccio M."/>
            <person name="Hlavina W."/>
            <person name="Kapustin Y."/>
            <person name="Meric P."/>
            <person name="Maglott D."/>
            <person name="Birtle Z."/>
            <person name="Marques A.C."/>
            <person name="Graves T."/>
            <person name="Zhou S."/>
            <person name="Teague B."/>
            <person name="Potamousis K."/>
            <person name="Churas C."/>
            <person name="Place M."/>
            <person name="Herschleb J."/>
            <person name="Runnheim R."/>
            <person name="Forrest D."/>
            <person name="Amos-Landgraf J."/>
            <person name="Schwartz D.C."/>
            <person name="Cheng Z."/>
            <person name="Lindblad-Toh K."/>
            <person name="Eichler E.E."/>
            <person name="Ponting C.P."/>
        </authorList>
    </citation>
    <scope>NUCLEOTIDE SEQUENCE [LARGE SCALE GENOMIC DNA]</scope>
    <source>
        <strain evidence="1 3">C57BL/6J</strain>
    </source>
</reference>
<dbReference type="AGR" id="MGI:1333870"/>
<dbReference type="VEuPathDB" id="HostDB:ENSMUSG00000030850"/>
<dbReference type="Proteomes" id="UP000000589">
    <property type="component" value="Chromosome 7"/>
</dbReference>
<dbReference type="MGI" id="MGI:1333870">
    <property type="gene designation" value="Ate1"/>
</dbReference>
<evidence type="ECO:0000313" key="3">
    <source>
        <dbReference type="Proteomes" id="UP000000589"/>
    </source>
</evidence>
<name>A0A140LJJ7_MOUSE</name>
<keyword evidence="3" id="KW-1185">Reference proteome</keyword>
<reference evidence="1 3" key="2">
    <citation type="journal article" date="2011" name="PLoS Biol.">
        <title>Modernizing reference genome assemblies.</title>
        <authorList>
            <person name="Church D.M."/>
            <person name="Schneider V.A."/>
            <person name="Graves T."/>
            <person name="Auger K."/>
            <person name="Cunningham F."/>
            <person name="Bouk N."/>
            <person name="Chen H.C."/>
            <person name="Agarwala R."/>
            <person name="McLaren W.M."/>
            <person name="Ritchie G.R."/>
            <person name="Albracht D."/>
            <person name="Kremitzki M."/>
            <person name="Rock S."/>
            <person name="Kotkiewicz H."/>
            <person name="Kremitzki C."/>
            <person name="Wollam A."/>
            <person name="Trani L."/>
            <person name="Fulton L."/>
            <person name="Fulton R."/>
            <person name="Matthews L."/>
            <person name="Whitehead S."/>
            <person name="Chow W."/>
            <person name="Torrance J."/>
            <person name="Dunn M."/>
            <person name="Harden G."/>
            <person name="Threadgold G."/>
            <person name="Wood J."/>
            <person name="Collins J."/>
            <person name="Heath P."/>
            <person name="Griffiths G."/>
            <person name="Pelan S."/>
            <person name="Grafham D."/>
            <person name="Eichler E.E."/>
            <person name="Weinstock G."/>
            <person name="Mardis E.R."/>
            <person name="Wilson R.K."/>
            <person name="Howe K."/>
            <person name="Flicek P."/>
            <person name="Hubbard T."/>
        </authorList>
    </citation>
    <scope>NUCLEOTIDE SEQUENCE [LARGE SCALE GENOMIC DNA]</scope>
    <source>
        <strain evidence="1 3">C57BL/6J</strain>
    </source>
</reference>
<reference evidence="1" key="4">
    <citation type="submission" date="2025-09" db="UniProtKB">
        <authorList>
            <consortium name="Ensembl"/>
        </authorList>
    </citation>
    <scope>IDENTIFICATION</scope>
    <source>
        <strain evidence="1">C57BL/6J</strain>
    </source>
</reference>